<protein>
    <submittedName>
        <fullName evidence="2">Methyltransferase</fullName>
    </submittedName>
</protein>
<dbReference type="CDD" id="cd02440">
    <property type="entry name" value="AdoMet_MTases"/>
    <property type="match status" value="1"/>
</dbReference>
<dbReference type="AlphaFoldDB" id="A0A286TX13"/>
<keyword evidence="3" id="KW-1185">Reference proteome</keyword>
<proteinExistence type="predicted"/>
<dbReference type="Proteomes" id="UP000218542">
    <property type="component" value="Unassembled WGS sequence"/>
</dbReference>
<feature type="domain" description="Methyltransferase type 11" evidence="1">
    <location>
        <begin position="166"/>
        <end position="256"/>
    </location>
</feature>
<name>A0A286TX13_9BACT</name>
<dbReference type="GO" id="GO:0032259">
    <property type="term" value="P:methylation"/>
    <property type="evidence" value="ECO:0007669"/>
    <property type="project" value="UniProtKB-KW"/>
</dbReference>
<dbReference type="OrthoDB" id="291554at2"/>
<keyword evidence="2" id="KW-0808">Transferase</keyword>
<dbReference type="InterPro" id="IPR013216">
    <property type="entry name" value="Methyltransf_11"/>
</dbReference>
<dbReference type="SUPFAM" id="SSF158997">
    <property type="entry name" value="Trm112p-like"/>
    <property type="match status" value="1"/>
</dbReference>
<dbReference type="EMBL" id="BAOS01000011">
    <property type="protein sequence ID" value="GAX60416.1"/>
    <property type="molecule type" value="Genomic_DNA"/>
</dbReference>
<dbReference type="Pfam" id="PF03966">
    <property type="entry name" value="Trm112p"/>
    <property type="match status" value="1"/>
</dbReference>
<evidence type="ECO:0000313" key="3">
    <source>
        <dbReference type="Proteomes" id="UP000218542"/>
    </source>
</evidence>
<dbReference type="GO" id="GO:0008757">
    <property type="term" value="F:S-adenosylmethionine-dependent methyltransferase activity"/>
    <property type="evidence" value="ECO:0007669"/>
    <property type="project" value="InterPro"/>
</dbReference>
<dbReference type="Pfam" id="PF08241">
    <property type="entry name" value="Methyltransf_11"/>
    <property type="match status" value="1"/>
</dbReference>
<comment type="caution">
    <text evidence="2">The sequence shown here is derived from an EMBL/GenBank/DDBJ whole genome shotgun (WGS) entry which is preliminary data.</text>
</comment>
<dbReference type="Gene3D" id="3.40.50.150">
    <property type="entry name" value="Vaccinia Virus protein VP39"/>
    <property type="match status" value="1"/>
</dbReference>
<dbReference type="RefSeq" id="WP_096893775.1">
    <property type="nucleotide sequence ID" value="NZ_BAOS01000011.1"/>
</dbReference>
<dbReference type="SUPFAM" id="SSF53335">
    <property type="entry name" value="S-adenosyl-L-methionine-dependent methyltransferases"/>
    <property type="match status" value="1"/>
</dbReference>
<sequence length="384" mass="44352">MFDSLLDLLICPGCQGRKLKLNQTEYQQEEIWKAEILCENCSRSYPIIDGIPCMLNREQLDAQQGDVLQEWAQKVKDIDKDIVDADMDTYKHLCRKRTGSNGVSEDAERLLWEKKLFIDNQVLKEEIGDKLAAKWMVEKKNLQVRNNHVFRFLDEIDNQFEQKWILNVGPGVDEDLISRLELKGINLINLDIILEPLINLRSKSRECMCADIKSLPFDNGTFDAVFCFHVIHHAHPIEQALSEVGRVLKTNGKVFITEINPNHFVSFQGKLIPRAIKRFIRKCARKHVGTNSRIYKPSPFEEVIPRKVLMNAMIKTGFDNITRKTVVHAPQCFPDAVISIWNKMGFKFPTVFDPIAFEYMFFGKKSRAETQPQKAEVNNGQELK</sequence>
<reference evidence="3" key="1">
    <citation type="journal article" date="2017" name="Environ. Microbiol. Rep.">
        <title>Genetic Diversity of Marine Anaerobic Ammonium-Oxidizing Bacteria as Revealed by Genomic and Proteomic Analyses of 'Candidatus Scalindua japonica'.</title>
        <authorList>
            <person name="Oshiki M."/>
            <person name="Mizuto K."/>
            <person name="Kimura Z."/>
            <person name="Kindaichi T."/>
            <person name="Satoh H."/>
            <person name="Okabe S."/>
        </authorList>
    </citation>
    <scope>NUCLEOTIDE SEQUENCE [LARGE SCALE GENOMIC DNA]</scope>
    <source>
        <strain evidence="3">husup-a2</strain>
    </source>
</reference>
<accession>A0A286TX13</accession>
<keyword evidence="2" id="KW-0489">Methyltransferase</keyword>
<gene>
    <name evidence="2" type="primary">ubiE</name>
    <name evidence="2" type="ORF">SCALIN_C11_0027</name>
</gene>
<organism evidence="2 3">
    <name type="scientific">Candidatus Scalindua japonica</name>
    <dbReference type="NCBI Taxonomy" id="1284222"/>
    <lineage>
        <taxon>Bacteria</taxon>
        <taxon>Pseudomonadati</taxon>
        <taxon>Planctomycetota</taxon>
        <taxon>Candidatus Brocadiia</taxon>
        <taxon>Candidatus Brocadiales</taxon>
        <taxon>Candidatus Scalinduaceae</taxon>
        <taxon>Candidatus Scalindua</taxon>
    </lineage>
</organism>
<dbReference type="Gene3D" id="2.20.25.10">
    <property type="match status" value="1"/>
</dbReference>
<dbReference type="InterPro" id="IPR005651">
    <property type="entry name" value="Trm112-like"/>
</dbReference>
<evidence type="ECO:0000313" key="2">
    <source>
        <dbReference type="EMBL" id="GAX60416.1"/>
    </source>
</evidence>
<evidence type="ECO:0000259" key="1">
    <source>
        <dbReference type="Pfam" id="PF08241"/>
    </source>
</evidence>
<dbReference type="InterPro" id="IPR029063">
    <property type="entry name" value="SAM-dependent_MTases_sf"/>
</dbReference>